<proteinExistence type="predicted"/>
<keyword evidence="2" id="KW-1185">Reference proteome</keyword>
<accession>A0A9N9E1C0</accession>
<dbReference type="AlphaFoldDB" id="A0A9N9E1C0"/>
<gene>
    <name evidence="1" type="ORF">AGERDE_LOCUS11608</name>
</gene>
<organism evidence="1 2">
    <name type="scientific">Ambispora gerdemannii</name>
    <dbReference type="NCBI Taxonomy" id="144530"/>
    <lineage>
        <taxon>Eukaryota</taxon>
        <taxon>Fungi</taxon>
        <taxon>Fungi incertae sedis</taxon>
        <taxon>Mucoromycota</taxon>
        <taxon>Glomeromycotina</taxon>
        <taxon>Glomeromycetes</taxon>
        <taxon>Archaeosporales</taxon>
        <taxon>Ambisporaceae</taxon>
        <taxon>Ambispora</taxon>
    </lineage>
</organism>
<evidence type="ECO:0000313" key="1">
    <source>
        <dbReference type="EMBL" id="CAG8656146.1"/>
    </source>
</evidence>
<evidence type="ECO:0000313" key="2">
    <source>
        <dbReference type="Proteomes" id="UP000789831"/>
    </source>
</evidence>
<protein>
    <submittedName>
        <fullName evidence="1">2231_t:CDS:1</fullName>
    </submittedName>
</protein>
<feature type="non-terminal residue" evidence="1">
    <location>
        <position position="1"/>
    </location>
</feature>
<name>A0A9N9E1C0_9GLOM</name>
<comment type="caution">
    <text evidence="1">The sequence shown here is derived from an EMBL/GenBank/DDBJ whole genome shotgun (WGS) entry which is preliminary data.</text>
</comment>
<dbReference type="EMBL" id="CAJVPL010005255">
    <property type="protein sequence ID" value="CAG8656146.1"/>
    <property type="molecule type" value="Genomic_DNA"/>
</dbReference>
<dbReference type="Proteomes" id="UP000789831">
    <property type="component" value="Unassembled WGS sequence"/>
</dbReference>
<sequence length="50" mass="5894">YIEDIEEIVESDHEKQVSIIKATESIQVVIKFFEQQVEILLLDHYEFAAL</sequence>
<reference evidence="1" key="1">
    <citation type="submission" date="2021-06" db="EMBL/GenBank/DDBJ databases">
        <authorList>
            <person name="Kallberg Y."/>
            <person name="Tangrot J."/>
            <person name="Rosling A."/>
        </authorList>
    </citation>
    <scope>NUCLEOTIDE SEQUENCE</scope>
    <source>
        <strain evidence="1">MT106</strain>
    </source>
</reference>